<dbReference type="RefSeq" id="WP_112055961.1">
    <property type="nucleotide sequence ID" value="NZ_QLSX01000011.1"/>
</dbReference>
<evidence type="ECO:0000313" key="3">
    <source>
        <dbReference type="EMBL" id="RAR58604.1"/>
    </source>
</evidence>
<dbReference type="Pfam" id="PF16036">
    <property type="entry name" value="Chalcone_3"/>
    <property type="match status" value="1"/>
</dbReference>
<dbReference type="SUPFAM" id="SSF54626">
    <property type="entry name" value="Chalcone isomerase"/>
    <property type="match status" value="1"/>
</dbReference>
<name>A0A328XH18_9GAMM</name>
<dbReference type="Proteomes" id="UP000249700">
    <property type="component" value="Unassembled WGS sequence"/>
</dbReference>
<reference evidence="3 4" key="1">
    <citation type="submission" date="2018-06" db="EMBL/GenBank/DDBJ databases">
        <title>Comparative analysis of microorganisms from saline springs in Andes Mountain Range, Colombia.</title>
        <authorList>
            <person name="Rubin E."/>
        </authorList>
    </citation>
    <scope>NUCLEOTIDE SEQUENCE [LARGE SCALE GENOMIC DNA]</scope>
    <source>
        <strain evidence="3 4">USBA-857</strain>
    </source>
</reference>
<dbReference type="Gene3D" id="3.50.70.10">
    <property type="match status" value="1"/>
</dbReference>
<dbReference type="InterPro" id="IPR016088">
    <property type="entry name" value="Chalcone_isomerase_3-sand"/>
</dbReference>
<keyword evidence="1" id="KW-0732">Signal</keyword>
<sequence length="191" mass="21708">MHLPLTRLIPLIAWLLTMFIAPTALAQEQVEVEGATFPTRIEQQGQSYRLIGSGMFRYLMWDAYAGAYYQASDVPEPAPQSDVPRRLELEYFHAIDAEDFAKATEDTLRDNLSNDAYQEIRQRVEAFSRQYRDVVPGDRYTLSWDGTTLSLALNGERIFEDNDLPLAKALFGIWLGDAPLGDDFRDALLGR</sequence>
<dbReference type="AlphaFoldDB" id="A0A328XH18"/>
<protein>
    <submittedName>
        <fullName evidence="3">Chalcone isomerase-like protein</fullName>
    </submittedName>
</protein>
<gene>
    <name evidence="3" type="ORF">BCL93_11190</name>
</gene>
<proteinExistence type="predicted"/>
<comment type="caution">
    <text evidence="3">The sequence shown here is derived from an EMBL/GenBank/DDBJ whole genome shotgun (WGS) entry which is preliminary data.</text>
</comment>
<feature type="signal peptide" evidence="1">
    <location>
        <begin position="1"/>
        <end position="26"/>
    </location>
</feature>
<keyword evidence="3" id="KW-0413">Isomerase</keyword>
<feature type="chain" id="PRO_5016279021" evidence="1">
    <location>
        <begin position="27"/>
        <end position="191"/>
    </location>
</feature>
<dbReference type="GO" id="GO:0016872">
    <property type="term" value="F:intramolecular lyase activity"/>
    <property type="evidence" value="ECO:0007669"/>
    <property type="project" value="InterPro"/>
</dbReference>
<accession>A0A328XH18</accession>
<evidence type="ECO:0000259" key="2">
    <source>
        <dbReference type="Pfam" id="PF16036"/>
    </source>
</evidence>
<feature type="domain" description="Chalcone isomerase" evidence="2">
    <location>
        <begin position="30"/>
        <end position="190"/>
    </location>
</feature>
<dbReference type="InterPro" id="IPR036298">
    <property type="entry name" value="Chalcone_isomerase_sf"/>
</dbReference>
<dbReference type="OrthoDB" id="270742at2"/>
<evidence type="ECO:0000313" key="4">
    <source>
        <dbReference type="Proteomes" id="UP000249700"/>
    </source>
</evidence>
<dbReference type="EMBL" id="QLSX01000011">
    <property type="protein sequence ID" value="RAR58604.1"/>
    <property type="molecule type" value="Genomic_DNA"/>
</dbReference>
<dbReference type="InterPro" id="IPR016087">
    <property type="entry name" value="Chalcone_isomerase"/>
</dbReference>
<evidence type="ECO:0000256" key="1">
    <source>
        <dbReference type="SAM" id="SignalP"/>
    </source>
</evidence>
<organism evidence="3 4">
    <name type="scientific">Onishia taeanensis</name>
    <dbReference type="NCBI Taxonomy" id="284577"/>
    <lineage>
        <taxon>Bacteria</taxon>
        <taxon>Pseudomonadati</taxon>
        <taxon>Pseudomonadota</taxon>
        <taxon>Gammaproteobacteria</taxon>
        <taxon>Oceanospirillales</taxon>
        <taxon>Halomonadaceae</taxon>
        <taxon>Onishia</taxon>
    </lineage>
</organism>